<protein>
    <submittedName>
        <fullName evidence="2">Uncharacterized protein</fullName>
    </submittedName>
</protein>
<accession>A0A5B7JK47</accession>
<name>A0A5B7JK47_PORTR</name>
<proteinExistence type="predicted"/>
<dbReference type="EMBL" id="VSRR010099792">
    <property type="protein sequence ID" value="MPC94763.1"/>
    <property type="molecule type" value="Genomic_DNA"/>
</dbReference>
<dbReference type="AlphaFoldDB" id="A0A5B7JK47"/>
<comment type="caution">
    <text evidence="2">The sequence shown here is derived from an EMBL/GenBank/DDBJ whole genome shotgun (WGS) entry which is preliminary data.</text>
</comment>
<dbReference type="Proteomes" id="UP000324222">
    <property type="component" value="Unassembled WGS sequence"/>
</dbReference>
<feature type="region of interest" description="Disordered" evidence="1">
    <location>
        <begin position="1"/>
        <end position="45"/>
    </location>
</feature>
<evidence type="ECO:0000256" key="1">
    <source>
        <dbReference type="SAM" id="MobiDB-lite"/>
    </source>
</evidence>
<keyword evidence="3" id="KW-1185">Reference proteome</keyword>
<evidence type="ECO:0000313" key="3">
    <source>
        <dbReference type="Proteomes" id="UP000324222"/>
    </source>
</evidence>
<sequence length="118" mass="13438">MGRDRLAASAPYHTPTRSQESEMDRPVRSKLPNSKYADEAQGAKPKVAIQNMSPSSTGAIMQGRLVMLEKKFEELVKELKVQRSEDEQDRIPQCFEGKRRLEENEKRLVDENAHLRGG</sequence>
<gene>
    <name evidence="2" type="ORF">E2C01_089947</name>
</gene>
<organism evidence="2 3">
    <name type="scientific">Portunus trituberculatus</name>
    <name type="common">Swimming crab</name>
    <name type="synonym">Neptunus trituberculatus</name>
    <dbReference type="NCBI Taxonomy" id="210409"/>
    <lineage>
        <taxon>Eukaryota</taxon>
        <taxon>Metazoa</taxon>
        <taxon>Ecdysozoa</taxon>
        <taxon>Arthropoda</taxon>
        <taxon>Crustacea</taxon>
        <taxon>Multicrustacea</taxon>
        <taxon>Malacostraca</taxon>
        <taxon>Eumalacostraca</taxon>
        <taxon>Eucarida</taxon>
        <taxon>Decapoda</taxon>
        <taxon>Pleocyemata</taxon>
        <taxon>Brachyura</taxon>
        <taxon>Eubrachyura</taxon>
        <taxon>Portunoidea</taxon>
        <taxon>Portunidae</taxon>
        <taxon>Portuninae</taxon>
        <taxon>Portunus</taxon>
    </lineage>
</organism>
<reference evidence="2 3" key="1">
    <citation type="submission" date="2019-05" db="EMBL/GenBank/DDBJ databases">
        <title>Another draft genome of Portunus trituberculatus and its Hox gene families provides insights of decapod evolution.</title>
        <authorList>
            <person name="Jeong J.-H."/>
            <person name="Song I."/>
            <person name="Kim S."/>
            <person name="Choi T."/>
            <person name="Kim D."/>
            <person name="Ryu S."/>
            <person name="Kim W."/>
        </authorList>
    </citation>
    <scope>NUCLEOTIDE SEQUENCE [LARGE SCALE GENOMIC DNA]</scope>
    <source>
        <tissue evidence="2">Muscle</tissue>
    </source>
</reference>
<evidence type="ECO:0000313" key="2">
    <source>
        <dbReference type="EMBL" id="MPC94763.1"/>
    </source>
</evidence>